<name>A0A0E9TWG5_ANGAN</name>
<evidence type="ECO:0000313" key="1">
    <source>
        <dbReference type="EMBL" id="JAH57245.1"/>
    </source>
</evidence>
<organism evidence="1">
    <name type="scientific">Anguilla anguilla</name>
    <name type="common">European freshwater eel</name>
    <name type="synonym">Muraena anguilla</name>
    <dbReference type="NCBI Taxonomy" id="7936"/>
    <lineage>
        <taxon>Eukaryota</taxon>
        <taxon>Metazoa</taxon>
        <taxon>Chordata</taxon>
        <taxon>Craniata</taxon>
        <taxon>Vertebrata</taxon>
        <taxon>Euteleostomi</taxon>
        <taxon>Actinopterygii</taxon>
        <taxon>Neopterygii</taxon>
        <taxon>Teleostei</taxon>
        <taxon>Anguilliformes</taxon>
        <taxon>Anguillidae</taxon>
        <taxon>Anguilla</taxon>
    </lineage>
</organism>
<dbReference type="AlphaFoldDB" id="A0A0E9TWG5"/>
<reference evidence="1" key="2">
    <citation type="journal article" date="2015" name="Fish Shellfish Immunol.">
        <title>Early steps in the European eel (Anguilla anguilla)-Vibrio vulnificus interaction in the gills: Role of the RtxA13 toxin.</title>
        <authorList>
            <person name="Callol A."/>
            <person name="Pajuelo D."/>
            <person name="Ebbesson L."/>
            <person name="Teles M."/>
            <person name="MacKenzie S."/>
            <person name="Amaro C."/>
        </authorList>
    </citation>
    <scope>NUCLEOTIDE SEQUENCE</scope>
</reference>
<sequence length="17" mass="1801">MSFKVNPAKGAALNPQQ</sequence>
<dbReference type="EMBL" id="GBXM01051332">
    <property type="protein sequence ID" value="JAH57245.1"/>
    <property type="molecule type" value="Transcribed_RNA"/>
</dbReference>
<accession>A0A0E9TWG5</accession>
<proteinExistence type="predicted"/>
<protein>
    <submittedName>
        <fullName evidence="1">Uncharacterized protein</fullName>
    </submittedName>
</protein>
<reference evidence="1" key="1">
    <citation type="submission" date="2014-11" db="EMBL/GenBank/DDBJ databases">
        <authorList>
            <person name="Amaro Gonzalez C."/>
        </authorList>
    </citation>
    <scope>NUCLEOTIDE SEQUENCE</scope>
</reference>